<evidence type="ECO:0000313" key="2">
    <source>
        <dbReference type="Proteomes" id="UP001148838"/>
    </source>
</evidence>
<name>A0ABQ8TI54_PERAM</name>
<organism evidence="1 2">
    <name type="scientific">Periplaneta americana</name>
    <name type="common">American cockroach</name>
    <name type="synonym">Blatta americana</name>
    <dbReference type="NCBI Taxonomy" id="6978"/>
    <lineage>
        <taxon>Eukaryota</taxon>
        <taxon>Metazoa</taxon>
        <taxon>Ecdysozoa</taxon>
        <taxon>Arthropoda</taxon>
        <taxon>Hexapoda</taxon>
        <taxon>Insecta</taxon>
        <taxon>Pterygota</taxon>
        <taxon>Neoptera</taxon>
        <taxon>Polyneoptera</taxon>
        <taxon>Dictyoptera</taxon>
        <taxon>Blattodea</taxon>
        <taxon>Blattoidea</taxon>
        <taxon>Blattidae</taxon>
        <taxon>Blattinae</taxon>
        <taxon>Periplaneta</taxon>
    </lineage>
</organism>
<dbReference type="Proteomes" id="UP001148838">
    <property type="component" value="Unassembled WGS sequence"/>
</dbReference>
<reference evidence="1 2" key="1">
    <citation type="journal article" date="2022" name="Allergy">
        <title>Genome assembly and annotation of Periplaneta americana reveal a comprehensive cockroach allergen profile.</title>
        <authorList>
            <person name="Wang L."/>
            <person name="Xiong Q."/>
            <person name="Saelim N."/>
            <person name="Wang L."/>
            <person name="Nong W."/>
            <person name="Wan A.T."/>
            <person name="Shi M."/>
            <person name="Liu X."/>
            <person name="Cao Q."/>
            <person name="Hui J.H.L."/>
            <person name="Sookrung N."/>
            <person name="Leung T.F."/>
            <person name="Tungtrongchitr A."/>
            <person name="Tsui S.K.W."/>
        </authorList>
    </citation>
    <scope>NUCLEOTIDE SEQUENCE [LARGE SCALE GENOMIC DNA]</scope>
    <source>
        <strain evidence="1">PWHHKU_190912</strain>
    </source>
</reference>
<keyword evidence="2" id="KW-1185">Reference proteome</keyword>
<proteinExistence type="predicted"/>
<dbReference type="EMBL" id="JAJSOF020000009">
    <property type="protein sequence ID" value="KAJ4446245.1"/>
    <property type="molecule type" value="Genomic_DNA"/>
</dbReference>
<evidence type="ECO:0000313" key="1">
    <source>
        <dbReference type="EMBL" id="KAJ4446245.1"/>
    </source>
</evidence>
<gene>
    <name evidence="1" type="ORF">ANN_12939</name>
</gene>
<accession>A0ABQ8TI54</accession>
<protein>
    <submittedName>
        <fullName evidence="1">Uncharacterized protein</fullName>
    </submittedName>
</protein>
<sequence>MLQIIPAQNEQITVSIMQLPRENTSDGNTFTDGMHTLFNRPAFNTVEEKSAPDDEDTLKHSKTRIETGLAVGDNW</sequence>
<comment type="caution">
    <text evidence="1">The sequence shown here is derived from an EMBL/GenBank/DDBJ whole genome shotgun (WGS) entry which is preliminary data.</text>
</comment>